<dbReference type="AlphaFoldDB" id="A0A8X6LR80"/>
<dbReference type="OrthoDB" id="6430058at2759"/>
<keyword evidence="3" id="KW-1185">Reference proteome</keyword>
<feature type="region of interest" description="Disordered" evidence="1">
    <location>
        <begin position="17"/>
        <end position="39"/>
    </location>
</feature>
<evidence type="ECO:0000313" key="3">
    <source>
        <dbReference type="Proteomes" id="UP000887116"/>
    </source>
</evidence>
<accession>A0A8X6LR80</accession>
<evidence type="ECO:0000256" key="1">
    <source>
        <dbReference type="SAM" id="MobiDB-lite"/>
    </source>
</evidence>
<protein>
    <submittedName>
        <fullName evidence="2">Uncharacterized protein</fullName>
    </submittedName>
</protein>
<reference evidence="2" key="1">
    <citation type="submission" date="2020-07" db="EMBL/GenBank/DDBJ databases">
        <title>Multicomponent nature underlies the extraordinary mechanical properties of spider dragline silk.</title>
        <authorList>
            <person name="Kono N."/>
            <person name="Nakamura H."/>
            <person name="Mori M."/>
            <person name="Yoshida Y."/>
            <person name="Ohtoshi R."/>
            <person name="Malay A.D."/>
            <person name="Moran D.A.P."/>
            <person name="Tomita M."/>
            <person name="Numata K."/>
            <person name="Arakawa K."/>
        </authorList>
    </citation>
    <scope>NUCLEOTIDE SEQUENCE</scope>
</reference>
<evidence type="ECO:0000313" key="2">
    <source>
        <dbReference type="EMBL" id="GFR17722.1"/>
    </source>
</evidence>
<dbReference type="EMBL" id="BMAO01027513">
    <property type="protein sequence ID" value="GFR17722.1"/>
    <property type="molecule type" value="Genomic_DNA"/>
</dbReference>
<comment type="caution">
    <text evidence="2">The sequence shown here is derived from an EMBL/GenBank/DDBJ whole genome shotgun (WGS) entry which is preliminary data.</text>
</comment>
<gene>
    <name evidence="2" type="primary">NCL1_51186</name>
    <name evidence="2" type="ORF">TNCT_709371</name>
</gene>
<dbReference type="Proteomes" id="UP000887116">
    <property type="component" value="Unassembled WGS sequence"/>
</dbReference>
<organism evidence="2 3">
    <name type="scientific">Trichonephila clavata</name>
    <name type="common">Joro spider</name>
    <name type="synonym">Nephila clavata</name>
    <dbReference type="NCBI Taxonomy" id="2740835"/>
    <lineage>
        <taxon>Eukaryota</taxon>
        <taxon>Metazoa</taxon>
        <taxon>Ecdysozoa</taxon>
        <taxon>Arthropoda</taxon>
        <taxon>Chelicerata</taxon>
        <taxon>Arachnida</taxon>
        <taxon>Araneae</taxon>
        <taxon>Araneomorphae</taxon>
        <taxon>Entelegynae</taxon>
        <taxon>Araneoidea</taxon>
        <taxon>Nephilidae</taxon>
        <taxon>Trichonephila</taxon>
    </lineage>
</organism>
<name>A0A8X6LR80_TRICU</name>
<sequence>MSIVHRLLYAIRALTEEEPSHHRRKRNKNRDSQRNNSKHRQAVALVLTFRDLFTNEGLNILLEDIEANRSSKKAKSNSFNPQSKSLYVSDTSCSKNINLPKLQVSSTATNATGNLINLESDIVDETVPDLHEERMPSLLDMTISRFERIPRIIQPVVPESGSMEVYGRSGKNKKYKHLTVSLSPEDENKTVETLRKALKWSPRKQSVAKFTVPLPKEEEHKAVAVVQNAVNRVKEEQQQKRRRKFKLFKLTFC</sequence>
<proteinExistence type="predicted"/>